<dbReference type="KEGG" id="agi:FSB73_17595"/>
<dbReference type="Pfam" id="PF16117">
    <property type="entry name" value="DUF4833"/>
    <property type="match status" value="1"/>
</dbReference>
<protein>
    <submittedName>
        <fullName evidence="3">DUF4833 domain-containing protein</fullName>
    </submittedName>
</protein>
<evidence type="ECO:0000256" key="1">
    <source>
        <dbReference type="SAM" id="MobiDB-lite"/>
    </source>
</evidence>
<organism evidence="3 4">
    <name type="scientific">Arachidicoccus ginsenosidivorans</name>
    <dbReference type="NCBI Taxonomy" id="496057"/>
    <lineage>
        <taxon>Bacteria</taxon>
        <taxon>Pseudomonadati</taxon>
        <taxon>Bacteroidota</taxon>
        <taxon>Chitinophagia</taxon>
        <taxon>Chitinophagales</taxon>
        <taxon>Chitinophagaceae</taxon>
        <taxon>Arachidicoccus</taxon>
    </lineage>
</organism>
<gene>
    <name evidence="3" type="ORF">FSB73_17595</name>
</gene>
<accession>A0A5B8VST7</accession>
<sequence>MRGVYRLPHDFKQANKKVKSVTSSKTVEKVGENTWRQSSIFTLTALIQSKDRFKLLFLGFIMVFLSVLQPNVARAQSTILREGMAYPIPPTTANRMFFLQRTPNTNTIACDLNVGSNGQVNAKIPLKTYWLRYGDSPKGQKKDLNFIQRHFAYGLNIKQRGDGKYEFWFVSYKKYHMYLLQTKDGKWRVYGKINDKLTVLGSIFIYINGGSFWNPHVDYVELRGQDLSSGKEEVQRLTDVKKDPDEGHDKAG</sequence>
<feature type="region of interest" description="Disordered" evidence="1">
    <location>
        <begin position="230"/>
        <end position="252"/>
    </location>
</feature>
<dbReference type="EMBL" id="CP042434">
    <property type="protein sequence ID" value="QEC73218.1"/>
    <property type="molecule type" value="Genomic_DNA"/>
</dbReference>
<reference evidence="3 4" key="1">
    <citation type="journal article" date="2017" name="Int. J. Syst. Evol. Microbiol.">
        <title>Arachidicoccus ginsenosidivorans sp. nov., with ginsenoside-converting activity isolated from ginseng cultivating soil.</title>
        <authorList>
            <person name="Siddiqi M.Z."/>
            <person name="Aslam Z."/>
            <person name="Im W.T."/>
        </authorList>
    </citation>
    <scope>NUCLEOTIDE SEQUENCE [LARGE SCALE GENOMIC DNA]</scope>
    <source>
        <strain evidence="3 4">Gsoil 809</strain>
    </source>
</reference>
<dbReference type="InterPro" id="IPR032269">
    <property type="entry name" value="DUF4833"/>
</dbReference>
<name>A0A5B8VST7_9BACT</name>
<evidence type="ECO:0000313" key="4">
    <source>
        <dbReference type="Proteomes" id="UP000321291"/>
    </source>
</evidence>
<dbReference type="Proteomes" id="UP000321291">
    <property type="component" value="Chromosome"/>
</dbReference>
<proteinExistence type="predicted"/>
<feature type="domain" description="DUF4833" evidence="2">
    <location>
        <begin position="97"/>
        <end position="236"/>
    </location>
</feature>
<keyword evidence="4" id="KW-1185">Reference proteome</keyword>
<evidence type="ECO:0000313" key="3">
    <source>
        <dbReference type="EMBL" id="QEC73218.1"/>
    </source>
</evidence>
<dbReference type="AlphaFoldDB" id="A0A5B8VST7"/>
<evidence type="ECO:0000259" key="2">
    <source>
        <dbReference type="Pfam" id="PF16117"/>
    </source>
</evidence>